<evidence type="ECO:0000256" key="6">
    <source>
        <dbReference type="ARBA" id="ARBA00023136"/>
    </source>
</evidence>
<dbReference type="InterPro" id="IPR039421">
    <property type="entry name" value="Type_1_exporter"/>
</dbReference>
<feature type="domain" description="ABC transporter" evidence="8">
    <location>
        <begin position="408"/>
        <end position="646"/>
    </location>
</feature>
<feature type="transmembrane region" description="Helical" evidence="7">
    <location>
        <begin position="315"/>
        <end position="337"/>
    </location>
</feature>
<evidence type="ECO:0000256" key="3">
    <source>
        <dbReference type="ARBA" id="ARBA00022741"/>
    </source>
</evidence>
<dbReference type="GO" id="GO:0140359">
    <property type="term" value="F:ABC-type transporter activity"/>
    <property type="evidence" value="ECO:0007669"/>
    <property type="project" value="InterPro"/>
</dbReference>
<evidence type="ECO:0000256" key="7">
    <source>
        <dbReference type="SAM" id="Phobius"/>
    </source>
</evidence>
<feature type="transmembrane region" description="Helical" evidence="7">
    <location>
        <begin position="226"/>
        <end position="250"/>
    </location>
</feature>
<protein>
    <submittedName>
        <fullName evidence="11">ABC transporter B family member 29, chloroplastic isoform X1</fullName>
    </submittedName>
</protein>
<keyword evidence="6 7" id="KW-0472">Membrane</keyword>
<keyword evidence="2 7" id="KW-0812">Transmembrane</keyword>
<dbReference type="InterPro" id="IPR017871">
    <property type="entry name" value="ABC_transporter-like_CS"/>
</dbReference>
<name>A0A6J1CUQ5_MOMCH</name>
<dbReference type="Pfam" id="PF00005">
    <property type="entry name" value="ABC_tran"/>
    <property type="match status" value="1"/>
</dbReference>
<proteinExistence type="predicted"/>
<evidence type="ECO:0000313" key="10">
    <source>
        <dbReference type="Proteomes" id="UP000504603"/>
    </source>
</evidence>
<evidence type="ECO:0000256" key="2">
    <source>
        <dbReference type="ARBA" id="ARBA00022692"/>
    </source>
</evidence>
<dbReference type="PROSITE" id="PS00211">
    <property type="entry name" value="ABC_TRANSPORTER_1"/>
    <property type="match status" value="1"/>
</dbReference>
<accession>A0A6J1CUQ5</accession>
<dbReference type="SUPFAM" id="SSF90123">
    <property type="entry name" value="ABC transporter transmembrane region"/>
    <property type="match status" value="1"/>
</dbReference>
<dbReference type="SMART" id="SM00382">
    <property type="entry name" value="AAA"/>
    <property type="match status" value="1"/>
</dbReference>
<dbReference type="GO" id="GO:0016887">
    <property type="term" value="F:ATP hydrolysis activity"/>
    <property type="evidence" value="ECO:0007669"/>
    <property type="project" value="InterPro"/>
</dbReference>
<dbReference type="CDD" id="cd07346">
    <property type="entry name" value="ABC_6TM_exporters"/>
    <property type="match status" value="1"/>
</dbReference>
<dbReference type="GO" id="GO:0016020">
    <property type="term" value="C:membrane"/>
    <property type="evidence" value="ECO:0007669"/>
    <property type="project" value="UniProtKB-SubCell"/>
</dbReference>
<dbReference type="KEGG" id="mcha:111014392"/>
<gene>
    <name evidence="11" type="primary">LOC111014392</name>
</gene>
<dbReference type="Pfam" id="PF00664">
    <property type="entry name" value="ABC_membrane"/>
    <property type="match status" value="1"/>
</dbReference>
<dbReference type="InterPro" id="IPR003439">
    <property type="entry name" value="ABC_transporter-like_ATP-bd"/>
</dbReference>
<dbReference type="OrthoDB" id="6500128at2759"/>
<keyword evidence="3" id="KW-0547">Nucleotide-binding</keyword>
<evidence type="ECO:0000256" key="1">
    <source>
        <dbReference type="ARBA" id="ARBA00004141"/>
    </source>
</evidence>
<dbReference type="GO" id="GO:0005524">
    <property type="term" value="F:ATP binding"/>
    <property type="evidence" value="ECO:0007669"/>
    <property type="project" value="UniProtKB-KW"/>
</dbReference>
<dbReference type="PANTHER" id="PTHR24221">
    <property type="entry name" value="ATP-BINDING CASSETTE SUB-FAMILY B"/>
    <property type="match status" value="1"/>
</dbReference>
<dbReference type="InterPro" id="IPR027417">
    <property type="entry name" value="P-loop_NTPase"/>
</dbReference>
<organism evidence="10 11">
    <name type="scientific">Momordica charantia</name>
    <name type="common">Bitter gourd</name>
    <name type="synonym">Balsam pear</name>
    <dbReference type="NCBI Taxonomy" id="3673"/>
    <lineage>
        <taxon>Eukaryota</taxon>
        <taxon>Viridiplantae</taxon>
        <taxon>Streptophyta</taxon>
        <taxon>Embryophyta</taxon>
        <taxon>Tracheophyta</taxon>
        <taxon>Spermatophyta</taxon>
        <taxon>Magnoliopsida</taxon>
        <taxon>eudicotyledons</taxon>
        <taxon>Gunneridae</taxon>
        <taxon>Pentapetalae</taxon>
        <taxon>rosids</taxon>
        <taxon>fabids</taxon>
        <taxon>Cucurbitales</taxon>
        <taxon>Cucurbitaceae</taxon>
        <taxon>Momordiceae</taxon>
        <taxon>Momordica</taxon>
    </lineage>
</organism>
<feature type="domain" description="ABC transmembrane type-1" evidence="9">
    <location>
        <begin position="115"/>
        <end position="374"/>
    </location>
</feature>
<dbReference type="GeneID" id="111014392"/>
<keyword evidence="4" id="KW-0067">ATP-binding</keyword>
<evidence type="ECO:0000259" key="9">
    <source>
        <dbReference type="PROSITE" id="PS50929"/>
    </source>
</evidence>
<dbReference type="FunFam" id="1.20.1560.10:FF:000096">
    <property type="entry name" value="ABC transporter related"/>
    <property type="match status" value="1"/>
</dbReference>
<dbReference type="InterPro" id="IPR011527">
    <property type="entry name" value="ABC1_TM_dom"/>
</dbReference>
<dbReference type="PROSITE" id="PS50929">
    <property type="entry name" value="ABC_TM1F"/>
    <property type="match status" value="1"/>
</dbReference>
<dbReference type="PROSITE" id="PS50893">
    <property type="entry name" value="ABC_TRANSPORTER_2"/>
    <property type="match status" value="1"/>
</dbReference>
<dbReference type="RefSeq" id="XP_022144797.1">
    <property type="nucleotide sequence ID" value="XM_022289105.1"/>
</dbReference>
<reference evidence="11" key="1">
    <citation type="submission" date="2025-08" db="UniProtKB">
        <authorList>
            <consortium name="RefSeq"/>
        </authorList>
    </citation>
    <scope>IDENTIFICATION</scope>
    <source>
        <strain evidence="11">OHB3-1</strain>
    </source>
</reference>
<evidence type="ECO:0000259" key="8">
    <source>
        <dbReference type="PROSITE" id="PS50893"/>
    </source>
</evidence>
<evidence type="ECO:0000256" key="4">
    <source>
        <dbReference type="ARBA" id="ARBA00022840"/>
    </source>
</evidence>
<comment type="subcellular location">
    <subcellularLocation>
        <location evidence="1">Membrane</location>
        <topology evidence="1">Multi-pass membrane protein</topology>
    </subcellularLocation>
</comment>
<dbReference type="Gene3D" id="1.20.1560.10">
    <property type="entry name" value="ABC transporter type 1, transmembrane domain"/>
    <property type="match status" value="1"/>
</dbReference>
<dbReference type="SUPFAM" id="SSF52540">
    <property type="entry name" value="P-loop containing nucleoside triphosphate hydrolases"/>
    <property type="match status" value="1"/>
</dbReference>
<dbReference type="InterPro" id="IPR036640">
    <property type="entry name" value="ABC1_TM_sf"/>
</dbReference>
<sequence length="648" mass="72363">MCIALQSSMFLPRNRNLLFNLKPISLQFARFAPKIANLPLRTKPFASKSFNSTSSSTFEHPQPQSHRPVLRSFQTFKSLIPYIISQRKHILAGWLCSVVSVFSLSLLVPKIGKFSSIIDKIDPIKLWDEGLVLGFLVFARFVASYWQEAFIWDAALSAIYEIRVRVFERILAMDLDFFEGGAGVSAGDIAYRITAEASDVADTVYALLNTVVPSTLQLSAMAIRMLAISPVLSLISAMVIPCVALVIAYLGERQFQISTMASLSVANLSSYLNEVLPAFLFVKANSAEFCEHARFQRLVRIDLYKRLKKKRMKALVPHIVQGLYFVLLSMLCVGLLLVSKGSFSSGGMVSFITSLGFLIEPVQKIGKAYNELKEGEPAIQRLFELIEFKPTVIEKRDAIDLNRLKGEVKFCNVSFAYGRNMPLVLDGLNLHIKAGETVAFMGPSGGGKTTLVKLLLRLYDPLSGDILVDNHNIRTVSFSSLRRNVGLVCQDMILFSGTVAENIGYYDLTKEIDMERVEEVAKFANADEFIRRLPKGYSTYIGPRGLTLSGGQKQRLGIARALYQNSSILVLDEATSALDSMSELLVRQALERLTENHTVRILAYLLNDYLDFFPLLRLCIEAKIFVKFTQACISEMVRSWKLDGVGVK</sequence>
<evidence type="ECO:0000256" key="5">
    <source>
        <dbReference type="ARBA" id="ARBA00022989"/>
    </source>
</evidence>
<keyword evidence="10" id="KW-1185">Reference proteome</keyword>
<dbReference type="Proteomes" id="UP000504603">
    <property type="component" value="Unplaced"/>
</dbReference>
<dbReference type="Gene3D" id="3.40.50.300">
    <property type="entry name" value="P-loop containing nucleotide triphosphate hydrolases"/>
    <property type="match status" value="1"/>
</dbReference>
<dbReference type="InterPro" id="IPR003593">
    <property type="entry name" value="AAA+_ATPase"/>
</dbReference>
<dbReference type="AlphaFoldDB" id="A0A6J1CUQ5"/>
<dbReference type="PANTHER" id="PTHR24221:SF630">
    <property type="entry name" value="ABC TRANSPORTER B FAMILY MEMBER 29, CHLOROPLASTIC"/>
    <property type="match status" value="1"/>
</dbReference>
<keyword evidence="5 7" id="KW-1133">Transmembrane helix</keyword>
<evidence type="ECO:0000313" key="11">
    <source>
        <dbReference type="RefSeq" id="XP_022144797.1"/>
    </source>
</evidence>